<organism evidence="2 3">
    <name type="scientific">Psychrobacter saeujeotis</name>
    <dbReference type="NCBI Taxonomy" id="3143436"/>
    <lineage>
        <taxon>Bacteria</taxon>
        <taxon>Pseudomonadati</taxon>
        <taxon>Pseudomonadota</taxon>
        <taxon>Gammaproteobacteria</taxon>
        <taxon>Moraxellales</taxon>
        <taxon>Moraxellaceae</taxon>
        <taxon>Psychrobacter</taxon>
    </lineage>
</organism>
<evidence type="ECO:0000313" key="3">
    <source>
        <dbReference type="Proteomes" id="UP001461960"/>
    </source>
</evidence>
<name>A0ABU9X9D4_9GAMM</name>
<gene>
    <name evidence="2" type="ORF">AAIR29_10345</name>
</gene>
<dbReference type="Proteomes" id="UP001461960">
    <property type="component" value="Unassembled WGS sequence"/>
</dbReference>
<keyword evidence="1" id="KW-0472">Membrane</keyword>
<dbReference type="RefSeq" id="WP_299218324.1">
    <property type="nucleotide sequence ID" value="NZ_JBDGHN010000005.1"/>
</dbReference>
<dbReference type="PROSITE" id="PS00409">
    <property type="entry name" value="PROKAR_NTER_METHYL"/>
    <property type="match status" value="1"/>
</dbReference>
<dbReference type="Pfam" id="PF07963">
    <property type="entry name" value="N_methyl"/>
    <property type="match status" value="1"/>
</dbReference>
<dbReference type="NCBIfam" id="TIGR02532">
    <property type="entry name" value="IV_pilin_GFxxxE"/>
    <property type="match status" value="1"/>
</dbReference>
<dbReference type="InterPro" id="IPR012902">
    <property type="entry name" value="N_methyl_site"/>
</dbReference>
<accession>A0ABU9X9D4</accession>
<dbReference type="EMBL" id="JBDGHN010000005">
    <property type="protein sequence ID" value="MEN2752029.1"/>
    <property type="molecule type" value="Genomic_DNA"/>
</dbReference>
<evidence type="ECO:0000256" key="1">
    <source>
        <dbReference type="SAM" id="Phobius"/>
    </source>
</evidence>
<keyword evidence="1" id="KW-1133">Transmembrane helix</keyword>
<sequence length="350" mass="38408">MSTIHRHLSKQPTNPLPPTQQGFTLVELMISLVLGLLISAAVMQVYIANVRAVTLQEAGSSIIDSSVFGIPVLEEHIRLANLGLADTINDTNAGAGVVLTQVGNLKNIKLDGDKEIPLTLLTNTGDVTTKGSGNQWSAMTATDTPSGQLTIQFRAPQDMFDCEGRAALGPREVNINKVKKVIDGQIIIERYYLNAQDASKPNQLSLYCDAGKYITEDMDDYTEQGRADKPATVLTAKNRIKDLGDKGVVVIQNMDYFDILLGTKEADDIRYYTVKQYTDLTDKPDIISVKVGGIIRSNNVVQTSELSNNFTVLGNDVALKTDATDVEKKYLRFIFQNEIALRNARQKPSL</sequence>
<evidence type="ECO:0000313" key="2">
    <source>
        <dbReference type="EMBL" id="MEN2752029.1"/>
    </source>
</evidence>
<feature type="transmembrane region" description="Helical" evidence="1">
    <location>
        <begin position="25"/>
        <end position="47"/>
    </location>
</feature>
<comment type="caution">
    <text evidence="2">The sequence shown here is derived from an EMBL/GenBank/DDBJ whole genome shotgun (WGS) entry which is preliminary data.</text>
</comment>
<keyword evidence="3" id="KW-1185">Reference proteome</keyword>
<dbReference type="InterPro" id="IPR032092">
    <property type="entry name" value="PilW"/>
</dbReference>
<dbReference type="Pfam" id="PF16074">
    <property type="entry name" value="PilW"/>
    <property type="match status" value="1"/>
</dbReference>
<proteinExistence type="predicted"/>
<keyword evidence="1" id="KW-0812">Transmembrane</keyword>
<protein>
    <submittedName>
        <fullName evidence="2">Prepilin-type N-terminal cleavage/methylation domain-containing protein</fullName>
    </submittedName>
</protein>
<reference evidence="2 3" key="1">
    <citation type="submission" date="2024-05" db="EMBL/GenBank/DDBJ databases">
        <authorList>
            <person name="Kim H.-Y."/>
            <person name="Kim E."/>
            <person name="Cai Y."/>
            <person name="Yang S.-M."/>
            <person name="Lee W."/>
        </authorList>
    </citation>
    <scope>NUCLEOTIDE SEQUENCE [LARGE SCALE GENOMIC DNA]</scope>
    <source>
        <strain evidence="2 3">FBL11</strain>
    </source>
</reference>